<keyword evidence="6" id="KW-0106">Calcium</keyword>
<keyword evidence="2 8" id="KW-0645">Protease</keyword>
<keyword evidence="5 8" id="KW-0720">Serine protease</keyword>
<protein>
    <recommendedName>
        <fullName evidence="9">P/Homo B domain-containing protein</fullName>
    </recommendedName>
</protein>
<dbReference type="Pfam" id="PF01483">
    <property type="entry name" value="P_proprotein"/>
    <property type="match status" value="1"/>
</dbReference>
<dbReference type="PROSITE" id="PS00137">
    <property type="entry name" value="SUBTILASE_HIS"/>
    <property type="match status" value="1"/>
</dbReference>
<dbReference type="PRINTS" id="PR00723">
    <property type="entry name" value="SUBTILISIN"/>
</dbReference>
<sequence>MARIPSDPLFSTQWHLQNITPGLLDLNVVDVWDDYTGAGVDVAVIDDAVQRSHPDLDENYSIDKDWDFDNNDTDPTGVDGENHGTAVAGIIGANANNGIGGVGIAYNSTLFGFQTHGLISNRFIGQLALAIDNTSGLRQTSGRNREADIVNLSLGTGKSEFNFFDRPFNPATMAALNTAIDNAVVAGRNGLGTILIKSAGNSRALNYDTNAVSWNANPHTISVAAVDQNGFVSDYSTHGASVLVSAFGTPGEVVTTDRTGRSGETPGDYRFNFNGTSAAAPMVSGVVALMLEANPRLGWRDVQEILAYSARHVGSAVGTGIRGDEEYAWNFNAATNWNGGGLHFSNDYGFGLVDAKAAVRLAETWFNTPQTSANDIAISRDFLNTSVTINTGGTALSQTVATNIDIEFVEVDVSFARWDDLGDLSMRLISPDGTSSVLIQNSGENNGLSSGGFGTGRWSFYSHAFRGEDTSGTWRLELFDADSSLSSPITINDVDITFHGKTTSVNDTFIFTEEYSDYAGRLGHSRAINGGLGIDTINAAAIDSSTFVNLAVDYGFIDGIAVNVNSIENVFTGDGADYLIGNAVSNQLVGMRGNDSLYGSGGNDVLLGGDGNDLVNGGTGNDYLNGTNHFSQGTGERDTLVSGSTTDRDRFVLGERQNGSGRVFYNDQGRSDYAILQDFDVYDFAGDIADTIQLMGSAASYSISNVRVDGISGAGISFVNDLIGIIQGVSASQLNLANSNQFTYV</sequence>
<dbReference type="Pfam" id="PF00082">
    <property type="entry name" value="Peptidase_S8"/>
    <property type="match status" value="1"/>
</dbReference>
<feature type="active site" description="Charge relay system" evidence="7 8">
    <location>
        <position position="83"/>
    </location>
</feature>
<evidence type="ECO:0000256" key="1">
    <source>
        <dbReference type="ARBA" id="ARBA00005325"/>
    </source>
</evidence>
<evidence type="ECO:0000256" key="2">
    <source>
        <dbReference type="ARBA" id="ARBA00022670"/>
    </source>
</evidence>
<dbReference type="InterPro" id="IPR018511">
    <property type="entry name" value="Hemolysin-typ_Ca-bd_CS"/>
</dbReference>
<proteinExistence type="inferred from homology"/>
<dbReference type="Pfam" id="PF00353">
    <property type="entry name" value="HemolysinCabind"/>
    <property type="match status" value="1"/>
</dbReference>
<dbReference type="RefSeq" id="WP_163671338.1">
    <property type="nucleotide sequence ID" value="NZ_QZCE01000002.1"/>
</dbReference>
<dbReference type="GO" id="GO:0004252">
    <property type="term" value="F:serine-type endopeptidase activity"/>
    <property type="evidence" value="ECO:0007669"/>
    <property type="project" value="UniProtKB-UniRule"/>
</dbReference>
<dbReference type="Gene3D" id="2.150.10.10">
    <property type="entry name" value="Serralysin-like metalloprotease, C-terminal"/>
    <property type="match status" value="1"/>
</dbReference>
<comment type="caution">
    <text evidence="10">The sequence shown here is derived from an EMBL/GenBank/DDBJ whole genome shotgun (WGS) entry which is preliminary data.</text>
</comment>
<dbReference type="PRINTS" id="PR00313">
    <property type="entry name" value="CABNDNGRPT"/>
</dbReference>
<name>A0A6M0SID0_9CYAN</name>
<dbReference type="PROSITE" id="PS00330">
    <property type="entry name" value="HEMOLYSIN_CALCIUM"/>
    <property type="match status" value="1"/>
</dbReference>
<evidence type="ECO:0000256" key="8">
    <source>
        <dbReference type="PROSITE-ProRule" id="PRU01240"/>
    </source>
</evidence>
<dbReference type="SUPFAM" id="SSF52743">
    <property type="entry name" value="Subtilisin-like"/>
    <property type="match status" value="1"/>
</dbReference>
<dbReference type="InterPro" id="IPR001343">
    <property type="entry name" value="Hemolysn_Ca-bd"/>
</dbReference>
<comment type="similarity">
    <text evidence="1">Belongs to the peptidase S8 family. Furin subfamily.</text>
</comment>
<evidence type="ECO:0000256" key="5">
    <source>
        <dbReference type="ARBA" id="ARBA00022825"/>
    </source>
</evidence>
<dbReference type="InterPro" id="IPR011049">
    <property type="entry name" value="Serralysin-like_metalloprot_C"/>
</dbReference>
<dbReference type="SUPFAM" id="SSF49785">
    <property type="entry name" value="Galactose-binding domain-like"/>
    <property type="match status" value="1"/>
</dbReference>
<dbReference type="InterPro" id="IPR023828">
    <property type="entry name" value="Peptidase_S8_Ser-AS"/>
</dbReference>
<dbReference type="InterPro" id="IPR015500">
    <property type="entry name" value="Peptidase_S8_subtilisin-rel"/>
</dbReference>
<organism evidence="10 11">
    <name type="scientific">Adonisia turfae CCMR0082</name>
    <dbReference type="NCBI Taxonomy" id="2304604"/>
    <lineage>
        <taxon>Bacteria</taxon>
        <taxon>Bacillati</taxon>
        <taxon>Cyanobacteriota</taxon>
        <taxon>Adonisia</taxon>
        <taxon>Adonisia turfae</taxon>
    </lineage>
</organism>
<dbReference type="InterPro" id="IPR036852">
    <property type="entry name" value="Peptidase_S8/S53_dom_sf"/>
</dbReference>
<keyword evidence="4 8" id="KW-0378">Hydrolase</keyword>
<evidence type="ECO:0000256" key="6">
    <source>
        <dbReference type="ARBA" id="ARBA00022837"/>
    </source>
</evidence>
<dbReference type="AlphaFoldDB" id="A0A6M0SID0"/>
<accession>A0A6M0SID0</accession>
<dbReference type="PROSITE" id="PS51829">
    <property type="entry name" value="P_HOMO_B"/>
    <property type="match status" value="1"/>
</dbReference>
<dbReference type="InterPro" id="IPR002884">
    <property type="entry name" value="P_dom"/>
</dbReference>
<dbReference type="InterPro" id="IPR000209">
    <property type="entry name" value="Peptidase_S8/S53_dom"/>
</dbReference>
<feature type="active site" description="Charge relay system" evidence="7 8">
    <location>
        <position position="277"/>
    </location>
</feature>
<evidence type="ECO:0000256" key="4">
    <source>
        <dbReference type="ARBA" id="ARBA00022801"/>
    </source>
</evidence>
<dbReference type="PROSITE" id="PS00138">
    <property type="entry name" value="SUBTILASE_SER"/>
    <property type="match status" value="1"/>
</dbReference>
<evidence type="ECO:0000256" key="3">
    <source>
        <dbReference type="ARBA" id="ARBA00022729"/>
    </source>
</evidence>
<evidence type="ECO:0000256" key="7">
    <source>
        <dbReference type="PIRSR" id="PIRSR615500-1"/>
    </source>
</evidence>
<dbReference type="PANTHER" id="PTHR42884:SF14">
    <property type="entry name" value="NEUROENDOCRINE CONVERTASE 1"/>
    <property type="match status" value="1"/>
</dbReference>
<evidence type="ECO:0000259" key="9">
    <source>
        <dbReference type="PROSITE" id="PS51829"/>
    </source>
</evidence>
<dbReference type="Gene3D" id="2.60.120.260">
    <property type="entry name" value="Galactose-binding domain-like"/>
    <property type="match status" value="1"/>
</dbReference>
<dbReference type="InterPro" id="IPR034182">
    <property type="entry name" value="Kexin/furin"/>
</dbReference>
<dbReference type="SUPFAM" id="SSF51120">
    <property type="entry name" value="beta-Roll"/>
    <property type="match status" value="1"/>
</dbReference>
<dbReference type="GO" id="GO:0005509">
    <property type="term" value="F:calcium ion binding"/>
    <property type="evidence" value="ECO:0007669"/>
    <property type="project" value="InterPro"/>
</dbReference>
<evidence type="ECO:0000313" key="10">
    <source>
        <dbReference type="EMBL" id="NEZ68086.1"/>
    </source>
</evidence>
<dbReference type="InterPro" id="IPR008979">
    <property type="entry name" value="Galactose-bd-like_sf"/>
</dbReference>
<evidence type="ECO:0000313" key="11">
    <source>
        <dbReference type="Proteomes" id="UP000473574"/>
    </source>
</evidence>
<dbReference type="GO" id="GO:0016020">
    <property type="term" value="C:membrane"/>
    <property type="evidence" value="ECO:0007669"/>
    <property type="project" value="TreeGrafter"/>
</dbReference>
<reference evidence="10 11" key="1">
    <citation type="journal article" date="2020" name="Microb. Ecol.">
        <title>Ecogenomics of the Marine Benthic Filamentous Cyanobacterium Adonisia.</title>
        <authorList>
            <person name="Walter J.M."/>
            <person name="Coutinho F.H."/>
            <person name="Leomil L."/>
            <person name="Hargreaves P.I."/>
            <person name="Campeao M.E."/>
            <person name="Vieira V.V."/>
            <person name="Silva B.S."/>
            <person name="Fistarol G.O."/>
            <person name="Salomon P.S."/>
            <person name="Sawabe T."/>
            <person name="Mino S."/>
            <person name="Hosokawa M."/>
            <person name="Miyashita H."/>
            <person name="Maruyama F."/>
            <person name="van Verk M.C."/>
            <person name="Dutilh B.E."/>
            <person name="Thompson C.C."/>
            <person name="Thompson F.L."/>
        </authorList>
    </citation>
    <scope>NUCLEOTIDE SEQUENCE [LARGE SCALE GENOMIC DNA]</scope>
    <source>
        <strain evidence="10 11">CCMR0082</strain>
    </source>
</reference>
<keyword evidence="3" id="KW-0732">Signal</keyword>
<dbReference type="GO" id="GO:0016485">
    <property type="term" value="P:protein processing"/>
    <property type="evidence" value="ECO:0007669"/>
    <property type="project" value="TreeGrafter"/>
</dbReference>
<feature type="domain" description="P/Homo B" evidence="9">
    <location>
        <begin position="360"/>
        <end position="504"/>
    </location>
</feature>
<dbReference type="GO" id="GO:0005737">
    <property type="term" value="C:cytoplasm"/>
    <property type="evidence" value="ECO:0007669"/>
    <property type="project" value="UniProtKB-ARBA"/>
</dbReference>
<dbReference type="Proteomes" id="UP000473574">
    <property type="component" value="Unassembled WGS sequence"/>
</dbReference>
<dbReference type="PROSITE" id="PS51892">
    <property type="entry name" value="SUBTILASE"/>
    <property type="match status" value="1"/>
</dbReference>
<dbReference type="PANTHER" id="PTHR42884">
    <property type="entry name" value="PROPROTEIN CONVERTASE SUBTILISIN/KEXIN-RELATED"/>
    <property type="match status" value="1"/>
</dbReference>
<feature type="active site" description="Charge relay system" evidence="7 8">
    <location>
        <position position="46"/>
    </location>
</feature>
<dbReference type="Gene3D" id="3.40.50.200">
    <property type="entry name" value="Peptidase S8/S53 domain"/>
    <property type="match status" value="1"/>
</dbReference>
<dbReference type="CDD" id="cd04059">
    <property type="entry name" value="Peptidases_S8_Protein_convertases_Kexins_Furin-like"/>
    <property type="match status" value="1"/>
</dbReference>
<dbReference type="InterPro" id="IPR022398">
    <property type="entry name" value="Peptidase_S8_His-AS"/>
</dbReference>
<gene>
    <name evidence="10" type="ORF">D0962_36060</name>
</gene>
<dbReference type="GO" id="GO:0012505">
    <property type="term" value="C:endomembrane system"/>
    <property type="evidence" value="ECO:0007669"/>
    <property type="project" value="UniProtKB-ARBA"/>
</dbReference>
<dbReference type="EMBL" id="QZCE01000002">
    <property type="protein sequence ID" value="NEZ68086.1"/>
    <property type="molecule type" value="Genomic_DNA"/>
</dbReference>